<feature type="binding site" evidence="8">
    <location>
        <position position="100"/>
    </location>
    <ligand>
        <name>Mg(2+)</name>
        <dbReference type="ChEBI" id="CHEBI:18420"/>
    </ligand>
</feature>
<feature type="binding site" evidence="8">
    <location>
        <position position="4"/>
    </location>
    <ligand>
        <name>Mg(2+)</name>
        <dbReference type="ChEBI" id="CHEBI:18420"/>
    </ligand>
</feature>
<dbReference type="PANTHER" id="PTHR33653">
    <property type="entry name" value="RIBONUCLEASE VAPC2"/>
    <property type="match status" value="1"/>
</dbReference>
<dbReference type="HAMAP" id="MF_00265">
    <property type="entry name" value="VapC_Nob1"/>
    <property type="match status" value="1"/>
</dbReference>
<keyword evidence="8" id="KW-0800">Toxin</keyword>
<evidence type="ECO:0000256" key="1">
    <source>
        <dbReference type="ARBA" id="ARBA00001946"/>
    </source>
</evidence>
<evidence type="ECO:0000313" key="11">
    <source>
        <dbReference type="Proteomes" id="UP000781958"/>
    </source>
</evidence>
<dbReference type="PANTHER" id="PTHR33653:SF1">
    <property type="entry name" value="RIBONUCLEASE VAPC2"/>
    <property type="match status" value="1"/>
</dbReference>
<keyword evidence="2 8" id="KW-1277">Toxin-antitoxin system</keyword>
<evidence type="ECO:0000256" key="7">
    <source>
        <dbReference type="ARBA" id="ARBA00038093"/>
    </source>
</evidence>
<sequence length="131" mass="14269">MVIDTSAIIAYLCSEPEADAVLALLDTADELHMSTVNAYECRTVLLRRYGPDSVADFNALLQQGGVAVQPFDDLQSILAFDAYRKYGKGSGHPAQLNLADCAAYALARHLRLPLLFKGNDFIHTDIEPALS</sequence>
<dbReference type="InterPro" id="IPR029060">
    <property type="entry name" value="PIN-like_dom_sf"/>
</dbReference>
<protein>
    <recommendedName>
        <fullName evidence="8">Ribonuclease VapC</fullName>
        <shortName evidence="8">RNase VapC</shortName>
        <ecNumber evidence="8">3.1.-.-</ecNumber>
    </recommendedName>
    <alternativeName>
        <fullName evidence="8">Toxin VapC</fullName>
    </alternativeName>
</protein>
<dbReference type="Gene3D" id="3.40.50.1010">
    <property type="entry name" value="5'-nuclease"/>
    <property type="match status" value="1"/>
</dbReference>
<dbReference type="RefSeq" id="WP_209764547.1">
    <property type="nucleotide sequence ID" value="NZ_JAGINP010000002.1"/>
</dbReference>
<dbReference type="GO" id="GO:0016787">
    <property type="term" value="F:hydrolase activity"/>
    <property type="evidence" value="ECO:0007669"/>
    <property type="project" value="UniProtKB-KW"/>
</dbReference>
<comment type="cofactor">
    <cofactor evidence="1 8">
        <name>Mg(2+)</name>
        <dbReference type="ChEBI" id="CHEBI:18420"/>
    </cofactor>
</comment>
<keyword evidence="4 8" id="KW-0479">Metal-binding</keyword>
<keyword evidence="5 8" id="KW-0378">Hydrolase</keyword>
<keyword evidence="6 8" id="KW-0460">Magnesium</keyword>
<keyword evidence="11" id="KW-1185">Reference proteome</keyword>
<dbReference type="Proteomes" id="UP000781958">
    <property type="component" value="Unassembled WGS sequence"/>
</dbReference>
<evidence type="ECO:0000256" key="6">
    <source>
        <dbReference type="ARBA" id="ARBA00022842"/>
    </source>
</evidence>
<dbReference type="Pfam" id="PF01850">
    <property type="entry name" value="PIN"/>
    <property type="match status" value="1"/>
</dbReference>
<dbReference type="InterPro" id="IPR022907">
    <property type="entry name" value="VapC_family"/>
</dbReference>
<evidence type="ECO:0000256" key="8">
    <source>
        <dbReference type="HAMAP-Rule" id="MF_00265"/>
    </source>
</evidence>
<accession>A0ABS4SF31</accession>
<proteinExistence type="inferred from homology"/>
<organism evidence="10 11">
    <name type="scientific">Azospirillum rugosum</name>
    <dbReference type="NCBI Taxonomy" id="416170"/>
    <lineage>
        <taxon>Bacteria</taxon>
        <taxon>Pseudomonadati</taxon>
        <taxon>Pseudomonadota</taxon>
        <taxon>Alphaproteobacteria</taxon>
        <taxon>Rhodospirillales</taxon>
        <taxon>Azospirillaceae</taxon>
        <taxon>Azospirillum</taxon>
    </lineage>
</organism>
<dbReference type="CDD" id="cd09871">
    <property type="entry name" value="PIN_MtVapC28-VapC30-like"/>
    <property type="match status" value="1"/>
</dbReference>
<evidence type="ECO:0000313" key="10">
    <source>
        <dbReference type="EMBL" id="MBP2291183.1"/>
    </source>
</evidence>
<evidence type="ECO:0000256" key="4">
    <source>
        <dbReference type="ARBA" id="ARBA00022723"/>
    </source>
</evidence>
<evidence type="ECO:0000256" key="5">
    <source>
        <dbReference type="ARBA" id="ARBA00022801"/>
    </source>
</evidence>
<keyword evidence="3 8" id="KW-0540">Nuclease</keyword>
<feature type="domain" description="PIN" evidence="9">
    <location>
        <begin position="1"/>
        <end position="125"/>
    </location>
</feature>
<reference evidence="10 11" key="1">
    <citation type="submission" date="2021-03" db="EMBL/GenBank/DDBJ databases">
        <title>Genomic Encyclopedia of Type Strains, Phase III (KMG-III): the genomes of soil and plant-associated and newly described type strains.</title>
        <authorList>
            <person name="Whitman W."/>
        </authorList>
    </citation>
    <scope>NUCLEOTIDE SEQUENCE [LARGE SCALE GENOMIC DNA]</scope>
    <source>
        <strain evidence="10 11">IMMIB AFH-6</strain>
    </source>
</reference>
<comment type="similarity">
    <text evidence="7 8">Belongs to the PINc/VapC protein family.</text>
</comment>
<dbReference type="EMBL" id="JAGINP010000002">
    <property type="protein sequence ID" value="MBP2291183.1"/>
    <property type="molecule type" value="Genomic_DNA"/>
</dbReference>
<evidence type="ECO:0000259" key="9">
    <source>
        <dbReference type="Pfam" id="PF01850"/>
    </source>
</evidence>
<comment type="caution">
    <text evidence="10">The sequence shown here is derived from an EMBL/GenBank/DDBJ whole genome shotgun (WGS) entry which is preliminary data.</text>
</comment>
<evidence type="ECO:0000256" key="2">
    <source>
        <dbReference type="ARBA" id="ARBA00022649"/>
    </source>
</evidence>
<dbReference type="InterPro" id="IPR002716">
    <property type="entry name" value="PIN_dom"/>
</dbReference>
<evidence type="ECO:0000256" key="3">
    <source>
        <dbReference type="ARBA" id="ARBA00022722"/>
    </source>
</evidence>
<dbReference type="EC" id="3.1.-.-" evidence="8"/>
<dbReference type="InterPro" id="IPR050556">
    <property type="entry name" value="Type_II_TA_system_RNase"/>
</dbReference>
<dbReference type="SUPFAM" id="SSF88723">
    <property type="entry name" value="PIN domain-like"/>
    <property type="match status" value="1"/>
</dbReference>
<comment type="function">
    <text evidence="8">Toxic component of a toxin-antitoxin (TA) system. An RNase.</text>
</comment>
<gene>
    <name evidence="8" type="primary">vapC</name>
    <name evidence="10" type="ORF">J2851_000925</name>
</gene>
<name>A0ABS4SF31_9PROT</name>